<organism evidence="1 2">
    <name type="scientific">Owenia fusiformis</name>
    <name type="common">Polychaete worm</name>
    <dbReference type="NCBI Taxonomy" id="6347"/>
    <lineage>
        <taxon>Eukaryota</taxon>
        <taxon>Metazoa</taxon>
        <taxon>Spiralia</taxon>
        <taxon>Lophotrochozoa</taxon>
        <taxon>Annelida</taxon>
        <taxon>Polychaeta</taxon>
        <taxon>Sedentaria</taxon>
        <taxon>Canalipalpata</taxon>
        <taxon>Sabellida</taxon>
        <taxon>Oweniida</taxon>
        <taxon>Oweniidae</taxon>
        <taxon>Owenia</taxon>
    </lineage>
</organism>
<dbReference type="Proteomes" id="UP000749559">
    <property type="component" value="Unassembled WGS sequence"/>
</dbReference>
<sequence>QQWKIIVNCSGRNFYDPTSENFMPRMLGINPRKCMTIFQPTVPTDVRPCLHVLNSCKSKCRNDAVKQQCMKGAYDPQLATFFYVRNTYCIHCNGHNKNCTGKTVEKNSNVLAFFTYSILLKEGPDDSLNIEIAPVARLAGIQTSFNIQNKETRITKCSPPYLYHNGTCVLKDTMVIEVMCLICFINSDCIDDVINLIWKAFDNIFGIVQSKCKGFWCGINNFYVAYINQTLDWETVLEKSEKKLMDTLPKGTFDPSRSHCTFIKVLNGTELQGETTSELSTANATPSIPGLSMANIATTSSIHVLQTAFLIAQVAFGSYCYW</sequence>
<reference evidence="1" key="1">
    <citation type="submission" date="2022-03" db="EMBL/GenBank/DDBJ databases">
        <authorList>
            <person name="Martin C."/>
        </authorList>
    </citation>
    <scope>NUCLEOTIDE SEQUENCE</scope>
</reference>
<keyword evidence="2" id="KW-1185">Reference proteome</keyword>
<name>A0A8S4P4D4_OWEFU</name>
<proteinExistence type="predicted"/>
<evidence type="ECO:0000313" key="1">
    <source>
        <dbReference type="EMBL" id="CAH1787763.1"/>
    </source>
</evidence>
<feature type="non-terminal residue" evidence="1">
    <location>
        <position position="1"/>
    </location>
</feature>
<gene>
    <name evidence="1" type="ORF">OFUS_LOCUS13404</name>
</gene>
<evidence type="ECO:0000313" key="2">
    <source>
        <dbReference type="Proteomes" id="UP000749559"/>
    </source>
</evidence>
<accession>A0A8S4P4D4</accession>
<dbReference type="AlphaFoldDB" id="A0A8S4P4D4"/>
<protein>
    <submittedName>
        <fullName evidence="1">Uncharacterized protein</fullName>
    </submittedName>
</protein>
<comment type="caution">
    <text evidence="1">The sequence shown here is derived from an EMBL/GenBank/DDBJ whole genome shotgun (WGS) entry which is preliminary data.</text>
</comment>
<dbReference type="EMBL" id="CAIIXF020000006">
    <property type="protein sequence ID" value="CAH1787763.1"/>
    <property type="molecule type" value="Genomic_DNA"/>
</dbReference>